<keyword evidence="3" id="KW-0788">Thiol protease</keyword>
<dbReference type="InterPro" id="IPR005754">
    <property type="entry name" value="Sortase"/>
</dbReference>
<keyword evidence="5" id="KW-0812">Transmembrane</keyword>
<keyword evidence="5" id="KW-1133">Transmembrane helix</keyword>
<evidence type="ECO:0000313" key="7">
    <source>
        <dbReference type="Proteomes" id="UP000257317"/>
    </source>
</evidence>
<dbReference type="SUPFAM" id="SSF63817">
    <property type="entry name" value="Sortase"/>
    <property type="match status" value="1"/>
</dbReference>
<name>A0A2Z6T8B8_9LACO</name>
<dbReference type="EMBL" id="BFBY01000007">
    <property type="protein sequence ID" value="GBG05141.1"/>
    <property type="molecule type" value="Genomic_DNA"/>
</dbReference>
<dbReference type="Gene3D" id="2.40.260.10">
    <property type="entry name" value="Sortase"/>
    <property type="match status" value="1"/>
</dbReference>
<feature type="active site" description="Proton donor/acceptor" evidence="4">
    <location>
        <position position="138"/>
    </location>
</feature>
<feature type="transmembrane region" description="Helical" evidence="5">
    <location>
        <begin position="12"/>
        <end position="32"/>
    </location>
</feature>
<reference evidence="7" key="1">
    <citation type="submission" date="2018-03" db="EMBL/GenBank/DDBJ databases">
        <title>New taxa in the Lactobacillus gasseri group.</title>
        <authorList>
            <person name="Tanizawa Y."/>
            <person name="Tohno M."/>
            <person name="Endo A."/>
            <person name="Arita M."/>
        </authorList>
    </citation>
    <scope>NUCLEOTIDE SEQUENCE [LARGE SCALE GENOMIC DNA]</scope>
    <source>
        <strain evidence="7">DSM 24759</strain>
    </source>
</reference>
<keyword evidence="5" id="KW-0472">Membrane</keyword>
<evidence type="ECO:0000256" key="4">
    <source>
        <dbReference type="PIRSR" id="PIRSR605754-1"/>
    </source>
</evidence>
<dbReference type="InterPro" id="IPR042007">
    <property type="entry name" value="Sortase_A"/>
</dbReference>
<gene>
    <name evidence="6" type="primary">srtA</name>
    <name evidence="6" type="ORF">LrDSM24759_10550</name>
</gene>
<dbReference type="CDD" id="cd06165">
    <property type="entry name" value="Sortase_A"/>
    <property type="match status" value="1"/>
</dbReference>
<comment type="caution">
    <text evidence="6">The sequence shown here is derived from an EMBL/GenBank/DDBJ whole genome shotgun (WGS) entry which is preliminary data.</text>
</comment>
<accession>A0A2Z6T8B8</accession>
<dbReference type="OrthoDB" id="1648028at2"/>
<organism evidence="6 7">
    <name type="scientific">Lactobacillus rodentium</name>
    <dbReference type="NCBI Taxonomy" id="947835"/>
    <lineage>
        <taxon>Bacteria</taxon>
        <taxon>Bacillati</taxon>
        <taxon>Bacillota</taxon>
        <taxon>Bacilli</taxon>
        <taxon>Lactobacillales</taxon>
        <taxon>Lactobacillaceae</taxon>
        <taxon>Lactobacillus</taxon>
    </lineage>
</organism>
<keyword evidence="1" id="KW-0645">Protease</keyword>
<evidence type="ECO:0000256" key="5">
    <source>
        <dbReference type="SAM" id="Phobius"/>
    </source>
</evidence>
<evidence type="ECO:0000256" key="3">
    <source>
        <dbReference type="ARBA" id="ARBA00022807"/>
    </source>
</evidence>
<evidence type="ECO:0000256" key="1">
    <source>
        <dbReference type="ARBA" id="ARBA00022670"/>
    </source>
</evidence>
<dbReference type="NCBIfam" id="TIGR01076">
    <property type="entry name" value="sortase_fam"/>
    <property type="match status" value="1"/>
</dbReference>
<evidence type="ECO:0000256" key="2">
    <source>
        <dbReference type="ARBA" id="ARBA00022801"/>
    </source>
</evidence>
<feature type="active site" description="Acyl-thioester intermediate" evidence="4">
    <location>
        <position position="199"/>
    </location>
</feature>
<evidence type="ECO:0000313" key="6">
    <source>
        <dbReference type="EMBL" id="GBG05141.1"/>
    </source>
</evidence>
<keyword evidence="7" id="KW-1185">Reference proteome</keyword>
<dbReference type="RefSeq" id="WP_117118468.1">
    <property type="nucleotide sequence ID" value="NZ_BFBY01000007.1"/>
</dbReference>
<dbReference type="GO" id="GO:0008234">
    <property type="term" value="F:cysteine-type peptidase activity"/>
    <property type="evidence" value="ECO:0007669"/>
    <property type="project" value="UniProtKB-KW"/>
</dbReference>
<dbReference type="InterPro" id="IPR023365">
    <property type="entry name" value="Sortase_dom-sf"/>
</dbReference>
<keyword evidence="2" id="KW-0378">Hydrolase</keyword>
<dbReference type="Proteomes" id="UP000257317">
    <property type="component" value="Unassembled WGS sequence"/>
</dbReference>
<dbReference type="GO" id="GO:0006508">
    <property type="term" value="P:proteolysis"/>
    <property type="evidence" value="ECO:0007669"/>
    <property type="project" value="UniProtKB-KW"/>
</dbReference>
<dbReference type="Pfam" id="PF04203">
    <property type="entry name" value="Sortase"/>
    <property type="match status" value="1"/>
</dbReference>
<sequence>MNKNEKKKTSKKVIWLRVAAVILLIIGLGMIFNAQIRDYMVAQNQSSALKKLDRSTIEKNEKKKGMFDYSKVQEIDFSQVTKSRVKNTADAIGALAVPAVKMYLPIMKGLSNDAMSTGGGTMRADQVMGKGNYPLAGHYMTAKGVLFSPLENTKVGEKVYLTDLKKIYVYKIYMKKKVDPTAVWLVNNTKQNIVTLITCADGGVNRWAVRGNLIKTEKATDKNLQVFKLK</sequence>
<proteinExistence type="predicted"/>
<protein>
    <submittedName>
        <fullName evidence="6">Sortase</fullName>
    </submittedName>
</protein>
<dbReference type="AlphaFoldDB" id="A0A2Z6T8B8"/>